<reference evidence="1" key="1">
    <citation type="submission" date="2014-11" db="EMBL/GenBank/DDBJ databases">
        <authorList>
            <person name="Amaro Gonzalez C."/>
        </authorList>
    </citation>
    <scope>NUCLEOTIDE SEQUENCE</scope>
</reference>
<protein>
    <submittedName>
        <fullName evidence="1">Uncharacterized protein</fullName>
    </submittedName>
</protein>
<sequence>MYVLCDRLSVESEPVRFG</sequence>
<name>A0A0E9VTB3_ANGAN</name>
<accession>A0A0E9VTB3</accession>
<dbReference type="AlphaFoldDB" id="A0A0E9VTB3"/>
<dbReference type="EMBL" id="GBXM01027315">
    <property type="protein sequence ID" value="JAH81262.1"/>
    <property type="molecule type" value="Transcribed_RNA"/>
</dbReference>
<evidence type="ECO:0000313" key="1">
    <source>
        <dbReference type="EMBL" id="JAH81262.1"/>
    </source>
</evidence>
<reference evidence="1" key="2">
    <citation type="journal article" date="2015" name="Fish Shellfish Immunol.">
        <title>Early steps in the European eel (Anguilla anguilla)-Vibrio vulnificus interaction in the gills: Role of the RtxA13 toxin.</title>
        <authorList>
            <person name="Callol A."/>
            <person name="Pajuelo D."/>
            <person name="Ebbesson L."/>
            <person name="Teles M."/>
            <person name="MacKenzie S."/>
            <person name="Amaro C."/>
        </authorList>
    </citation>
    <scope>NUCLEOTIDE SEQUENCE</scope>
</reference>
<organism evidence="1">
    <name type="scientific">Anguilla anguilla</name>
    <name type="common">European freshwater eel</name>
    <name type="synonym">Muraena anguilla</name>
    <dbReference type="NCBI Taxonomy" id="7936"/>
    <lineage>
        <taxon>Eukaryota</taxon>
        <taxon>Metazoa</taxon>
        <taxon>Chordata</taxon>
        <taxon>Craniata</taxon>
        <taxon>Vertebrata</taxon>
        <taxon>Euteleostomi</taxon>
        <taxon>Actinopterygii</taxon>
        <taxon>Neopterygii</taxon>
        <taxon>Teleostei</taxon>
        <taxon>Anguilliformes</taxon>
        <taxon>Anguillidae</taxon>
        <taxon>Anguilla</taxon>
    </lineage>
</organism>
<proteinExistence type="predicted"/>